<evidence type="ECO:0000313" key="2">
    <source>
        <dbReference type="EMBL" id="AEG48113.1"/>
    </source>
</evidence>
<dbReference type="AlphaFoldDB" id="F6EWI0"/>
<evidence type="ECO:0000256" key="1">
    <source>
        <dbReference type="SAM" id="MobiDB-lite"/>
    </source>
</evidence>
<gene>
    <name evidence="2" type="ORF">Sphch_0415</name>
</gene>
<accession>F6EWI0</accession>
<feature type="compositionally biased region" description="Polar residues" evidence="1">
    <location>
        <begin position="173"/>
        <end position="182"/>
    </location>
</feature>
<dbReference type="KEGG" id="sch:Sphch_0415"/>
<name>F6EWI0_SPHCR</name>
<feature type="region of interest" description="Disordered" evidence="1">
    <location>
        <begin position="156"/>
        <end position="193"/>
    </location>
</feature>
<dbReference type="Proteomes" id="UP000007150">
    <property type="component" value="Chromosome 1"/>
</dbReference>
<sequence>MQNGGRHFCRSPLPSCLSIRFSFEMRSSDSARDRSALKALLSCRLRSSGRSAVFPQPVLFIRCPTFTFARAQHLLSRTIGFPHLPSGPCFFPDARKDLQVTDFSPTLASRFLCLPVFPIRGCSHQKRVAQSGILHLEDAFALKLWINVDNFSHALQPPGDQPSGASAKPENSKPGTTTQLANVQPPMGRAACQ</sequence>
<protein>
    <submittedName>
        <fullName evidence="2">Uncharacterized protein</fullName>
    </submittedName>
</protein>
<reference evidence="2 3" key="1">
    <citation type="submission" date="2011-05" db="EMBL/GenBank/DDBJ databases">
        <title>Complete sequence of chromosome 1 of Sphingobium chlorophenolicum L-1.</title>
        <authorList>
            <consortium name="US DOE Joint Genome Institute"/>
            <person name="Lucas S."/>
            <person name="Han J."/>
            <person name="Lapidus A."/>
            <person name="Cheng J.-F."/>
            <person name="Goodwin L."/>
            <person name="Pitluck S."/>
            <person name="Peters L."/>
            <person name="Daligault H."/>
            <person name="Han C."/>
            <person name="Tapia R."/>
            <person name="Land M."/>
            <person name="Hauser L."/>
            <person name="Kyrpides N."/>
            <person name="Ivanova N."/>
            <person name="Pagani I."/>
            <person name="Turner P."/>
            <person name="Copley S."/>
            <person name="Woyke T."/>
        </authorList>
    </citation>
    <scope>NUCLEOTIDE SEQUENCE [LARGE SCALE GENOMIC DNA]</scope>
    <source>
        <strain evidence="2 3">L-1</strain>
    </source>
</reference>
<evidence type="ECO:0000313" key="3">
    <source>
        <dbReference type="Proteomes" id="UP000007150"/>
    </source>
</evidence>
<proteinExistence type="predicted"/>
<keyword evidence="3" id="KW-1185">Reference proteome</keyword>
<organism evidence="2 3">
    <name type="scientific">Sphingobium chlorophenolicum L-1</name>
    <dbReference type="NCBI Taxonomy" id="690566"/>
    <lineage>
        <taxon>Bacteria</taxon>
        <taxon>Pseudomonadati</taxon>
        <taxon>Pseudomonadota</taxon>
        <taxon>Alphaproteobacteria</taxon>
        <taxon>Sphingomonadales</taxon>
        <taxon>Sphingomonadaceae</taxon>
        <taxon>Sphingobium</taxon>
    </lineage>
</organism>
<dbReference type="EMBL" id="CP002798">
    <property type="protein sequence ID" value="AEG48113.1"/>
    <property type="molecule type" value="Genomic_DNA"/>
</dbReference>
<dbReference type="HOGENOM" id="CLU_1407943_0_0_5"/>